<comment type="caution">
    <text evidence="6">The sequence shown here is derived from an EMBL/GenBank/DDBJ whole genome shotgun (WGS) entry which is preliminary data.</text>
</comment>
<comment type="similarity">
    <text evidence="4">Belongs to the flavoredoxin family.</text>
</comment>
<evidence type="ECO:0000259" key="5">
    <source>
        <dbReference type="SMART" id="SM00903"/>
    </source>
</evidence>
<dbReference type="PANTHER" id="PTHR33798:SF5">
    <property type="entry name" value="FLAVIN REDUCTASE LIKE DOMAIN-CONTAINING PROTEIN"/>
    <property type="match status" value="1"/>
</dbReference>
<evidence type="ECO:0000256" key="1">
    <source>
        <dbReference type="ARBA" id="ARBA00001917"/>
    </source>
</evidence>
<dbReference type="AlphaFoldDB" id="A0A133VEB6"/>
<dbReference type="SMART" id="SM00903">
    <property type="entry name" value="Flavin_Reduct"/>
    <property type="match status" value="1"/>
</dbReference>
<dbReference type="SUPFAM" id="SSF50475">
    <property type="entry name" value="FMN-binding split barrel"/>
    <property type="match status" value="1"/>
</dbReference>
<dbReference type="EMBL" id="LHYC01000046">
    <property type="protein sequence ID" value="KXB04771.1"/>
    <property type="molecule type" value="Genomic_DNA"/>
</dbReference>
<sequence>MKINNNDFYKMIAPRPTVCVSTISDKGNSNIAPYSFATPLSFSPPLLGIAVGEGKDTIVNARQTKDFVVAPLTKNWSEKGVQTEISLPREKSEFKKIGLTEADSKKVKSPSIAEASINIECEYEDEFKTGDHFLLVGKVVYMSVDEDSIKNDRINLERLGTIGHITGEEFCISSETVQIERQKS</sequence>
<protein>
    <recommendedName>
        <fullName evidence="5">Flavin reductase like domain-containing protein</fullName>
    </recommendedName>
</protein>
<keyword evidence="2" id="KW-0285">Flavoprotein</keyword>
<organism evidence="6 7">
    <name type="scientific">candidate division MSBL1 archaeon SCGC-AAA382A03</name>
    <dbReference type="NCBI Taxonomy" id="1698278"/>
    <lineage>
        <taxon>Archaea</taxon>
        <taxon>Methanobacteriati</taxon>
        <taxon>Methanobacteriota</taxon>
        <taxon>candidate division MSBL1</taxon>
    </lineage>
</organism>
<reference evidence="6 7" key="1">
    <citation type="journal article" date="2016" name="Sci. Rep.">
        <title>Metabolic traits of an uncultured archaeal lineage -MSBL1- from brine pools of the Red Sea.</title>
        <authorList>
            <person name="Mwirichia R."/>
            <person name="Alam I."/>
            <person name="Rashid M."/>
            <person name="Vinu M."/>
            <person name="Ba-Alawi W."/>
            <person name="Anthony Kamau A."/>
            <person name="Kamanda Ngugi D."/>
            <person name="Goker M."/>
            <person name="Klenk H.P."/>
            <person name="Bajic V."/>
            <person name="Stingl U."/>
        </authorList>
    </citation>
    <scope>NUCLEOTIDE SEQUENCE [LARGE SCALE GENOMIC DNA]</scope>
    <source>
        <strain evidence="6">SCGC-AAA382A03</strain>
    </source>
</reference>
<dbReference type="InterPro" id="IPR002563">
    <property type="entry name" value="Flavin_Rdtase-like_dom"/>
</dbReference>
<dbReference type="Proteomes" id="UP000070549">
    <property type="component" value="Unassembled WGS sequence"/>
</dbReference>
<proteinExistence type="inferred from homology"/>
<evidence type="ECO:0000313" key="6">
    <source>
        <dbReference type="EMBL" id="KXB04771.1"/>
    </source>
</evidence>
<name>A0A133VEB6_9EURY</name>
<keyword evidence="3" id="KW-0288">FMN</keyword>
<evidence type="ECO:0000313" key="7">
    <source>
        <dbReference type="Proteomes" id="UP000070549"/>
    </source>
</evidence>
<evidence type="ECO:0000256" key="2">
    <source>
        <dbReference type="ARBA" id="ARBA00022630"/>
    </source>
</evidence>
<keyword evidence="7" id="KW-1185">Reference proteome</keyword>
<dbReference type="GO" id="GO:0010181">
    <property type="term" value="F:FMN binding"/>
    <property type="evidence" value="ECO:0007669"/>
    <property type="project" value="InterPro"/>
</dbReference>
<comment type="cofactor">
    <cofactor evidence="1">
        <name>FMN</name>
        <dbReference type="ChEBI" id="CHEBI:58210"/>
    </cofactor>
</comment>
<evidence type="ECO:0000256" key="4">
    <source>
        <dbReference type="ARBA" id="ARBA00038054"/>
    </source>
</evidence>
<dbReference type="InterPro" id="IPR012349">
    <property type="entry name" value="Split_barrel_FMN-bd"/>
</dbReference>
<evidence type="ECO:0000256" key="3">
    <source>
        <dbReference type="ARBA" id="ARBA00022643"/>
    </source>
</evidence>
<dbReference type="PANTHER" id="PTHR33798">
    <property type="entry name" value="FLAVOPROTEIN OXYGENASE"/>
    <property type="match status" value="1"/>
</dbReference>
<dbReference type="Pfam" id="PF01613">
    <property type="entry name" value="Flavin_Reduct"/>
    <property type="match status" value="1"/>
</dbReference>
<gene>
    <name evidence="6" type="ORF">AKJ49_01715</name>
</gene>
<accession>A0A133VEB6</accession>
<dbReference type="Gene3D" id="2.30.110.10">
    <property type="entry name" value="Electron Transport, Fmn-binding Protein, Chain A"/>
    <property type="match status" value="1"/>
</dbReference>
<feature type="domain" description="Flavin reductase like" evidence="5">
    <location>
        <begin position="11"/>
        <end position="152"/>
    </location>
</feature>